<dbReference type="EMBL" id="FOUU01000005">
    <property type="protein sequence ID" value="SFM86212.1"/>
    <property type="molecule type" value="Genomic_DNA"/>
</dbReference>
<dbReference type="RefSeq" id="WP_093395084.1">
    <property type="nucleotide sequence ID" value="NZ_FOUU01000005.1"/>
</dbReference>
<reference evidence="1 2" key="1">
    <citation type="submission" date="2016-10" db="EMBL/GenBank/DDBJ databases">
        <authorList>
            <person name="de Groot N.N."/>
        </authorList>
    </citation>
    <scope>NUCLEOTIDE SEQUENCE [LARGE SCALE GENOMIC DNA]</scope>
    <source>
        <strain evidence="1 2">DSM 9990</strain>
    </source>
</reference>
<keyword evidence="2" id="KW-1185">Reference proteome</keyword>
<organism evidence="1 2">
    <name type="scientific">Thermodesulforhabdus norvegica</name>
    <dbReference type="NCBI Taxonomy" id="39841"/>
    <lineage>
        <taxon>Bacteria</taxon>
        <taxon>Pseudomonadati</taxon>
        <taxon>Thermodesulfobacteriota</taxon>
        <taxon>Syntrophobacteria</taxon>
        <taxon>Syntrophobacterales</taxon>
        <taxon>Thermodesulforhabdaceae</taxon>
        <taxon>Thermodesulforhabdus</taxon>
    </lineage>
</organism>
<dbReference type="SUPFAM" id="SSF51161">
    <property type="entry name" value="Trimeric LpxA-like enzymes"/>
    <property type="match status" value="1"/>
</dbReference>
<dbReference type="InterPro" id="IPR001451">
    <property type="entry name" value="Hexapep"/>
</dbReference>
<dbReference type="STRING" id="39841.SAMN05660836_01759"/>
<dbReference type="CDD" id="cd04645">
    <property type="entry name" value="LbH_gamma_CA_like"/>
    <property type="match status" value="1"/>
</dbReference>
<dbReference type="PANTHER" id="PTHR13061:SF29">
    <property type="entry name" value="GAMMA CARBONIC ANHYDRASE-LIKE 1, MITOCHONDRIAL-RELATED"/>
    <property type="match status" value="1"/>
</dbReference>
<name>A0A1I4UB66_9BACT</name>
<keyword evidence="1" id="KW-0808">Transferase</keyword>
<evidence type="ECO:0000313" key="2">
    <source>
        <dbReference type="Proteomes" id="UP000199611"/>
    </source>
</evidence>
<dbReference type="Proteomes" id="UP000199611">
    <property type="component" value="Unassembled WGS sequence"/>
</dbReference>
<dbReference type="OrthoDB" id="9803036at2"/>
<dbReference type="InterPro" id="IPR047324">
    <property type="entry name" value="LbH_gamma_CA-like"/>
</dbReference>
<dbReference type="GO" id="GO:0016740">
    <property type="term" value="F:transferase activity"/>
    <property type="evidence" value="ECO:0007669"/>
    <property type="project" value="UniProtKB-KW"/>
</dbReference>
<dbReference type="Pfam" id="PF00132">
    <property type="entry name" value="Hexapep"/>
    <property type="match status" value="1"/>
</dbReference>
<sequence>MEGLLAYKDKFPQLGENVYIAPGAWVIGDVVLGNHTSVWFHTVIRGDVHFIRVGDETNIQDHSTLHVTTDRFPLNIGSRVTIGHRAVVHGCTIEDECLIGMGAVIMDGAYIESHCVIAGGAVVTPGTRVPAGSLVTGVPAKVQRKLEDREIEWIVHTAKHYVRLAAEYMKPRYFEKDRPVRGFLR</sequence>
<gene>
    <name evidence="1" type="ORF">SAMN05660836_01759</name>
</gene>
<dbReference type="InterPro" id="IPR011004">
    <property type="entry name" value="Trimer_LpxA-like_sf"/>
</dbReference>
<accession>A0A1I4UB66</accession>
<dbReference type="PANTHER" id="PTHR13061">
    <property type="entry name" value="DYNACTIN SUBUNIT P25"/>
    <property type="match status" value="1"/>
</dbReference>
<dbReference type="Gene3D" id="2.160.10.10">
    <property type="entry name" value="Hexapeptide repeat proteins"/>
    <property type="match status" value="1"/>
</dbReference>
<dbReference type="AlphaFoldDB" id="A0A1I4UB66"/>
<dbReference type="InterPro" id="IPR050484">
    <property type="entry name" value="Transf_Hexapept/Carb_Anhydrase"/>
</dbReference>
<protein>
    <submittedName>
        <fullName evidence="1">Carbonic anhydrase or acetyltransferase, isoleucine patch superfamily</fullName>
    </submittedName>
</protein>
<evidence type="ECO:0000313" key="1">
    <source>
        <dbReference type="EMBL" id="SFM86212.1"/>
    </source>
</evidence>
<proteinExistence type="predicted"/>